<proteinExistence type="predicted"/>
<keyword evidence="1" id="KW-1133">Transmembrane helix</keyword>
<protein>
    <submittedName>
        <fullName evidence="2">Uncharacterized protein</fullName>
    </submittedName>
</protein>
<name>A0ABZ2BGU2_9HYPH</name>
<keyword evidence="3" id="KW-1185">Reference proteome</keyword>
<evidence type="ECO:0000313" key="3">
    <source>
        <dbReference type="Proteomes" id="UP001432360"/>
    </source>
</evidence>
<dbReference type="EMBL" id="CP133148">
    <property type="protein sequence ID" value="WVT05775.1"/>
    <property type="molecule type" value="Genomic_DNA"/>
</dbReference>
<feature type="transmembrane region" description="Helical" evidence="1">
    <location>
        <begin position="20"/>
        <end position="38"/>
    </location>
</feature>
<organism evidence="2 3">
    <name type="scientific">Sinorhizobium chiapasense</name>
    <dbReference type="NCBI Taxonomy" id="501572"/>
    <lineage>
        <taxon>Bacteria</taxon>
        <taxon>Pseudomonadati</taxon>
        <taxon>Pseudomonadota</taxon>
        <taxon>Alphaproteobacteria</taxon>
        <taxon>Hyphomicrobiales</taxon>
        <taxon>Rhizobiaceae</taxon>
        <taxon>Sinorhizobium/Ensifer group</taxon>
        <taxon>Sinorhizobium</taxon>
    </lineage>
</organism>
<accession>A0ABZ2BGU2</accession>
<dbReference type="RefSeq" id="WP_331374850.1">
    <property type="nucleotide sequence ID" value="NZ_CP133148.1"/>
</dbReference>
<keyword evidence="1" id="KW-0472">Membrane</keyword>
<reference evidence="2" key="1">
    <citation type="submission" date="2023-08" db="EMBL/GenBank/DDBJ databases">
        <title>Complete genome sequence of Sinorhizobium chiapanecum ITTG S70 isolated from Acaciella angustissima nodules in Chiapas-Mexico.</title>
        <authorList>
            <person name="Rincon-Rosales R."/>
            <person name="Rogel M.A."/>
            <person name="Rincon-Medina C.I."/>
            <person name="Guerrero G."/>
            <person name="Manzano-Gomez L.A."/>
            <person name="Lopez-Lopez A."/>
            <person name="Rincon Molina F.A."/>
            <person name="Martinez-Romero E."/>
        </authorList>
    </citation>
    <scope>NUCLEOTIDE SEQUENCE</scope>
    <source>
        <strain evidence="2">ITTG S70</strain>
    </source>
</reference>
<dbReference type="Proteomes" id="UP001432360">
    <property type="component" value="Chromosome"/>
</dbReference>
<gene>
    <name evidence="2" type="ORF">RB548_10455</name>
</gene>
<evidence type="ECO:0000256" key="1">
    <source>
        <dbReference type="SAM" id="Phobius"/>
    </source>
</evidence>
<evidence type="ECO:0000313" key="2">
    <source>
        <dbReference type="EMBL" id="WVT05775.1"/>
    </source>
</evidence>
<sequence>MRRPDKYWRRRYWENVGTELLLTLLVAIPIAFLVFLVLTL</sequence>
<keyword evidence="1" id="KW-0812">Transmembrane</keyword>